<proteinExistence type="predicted"/>
<name>A0ABW3GFS8_9PROT</name>
<dbReference type="PANTHER" id="PTHR43031:SF18">
    <property type="entry name" value="RHODANESE-RELATED SULFURTRANSFERASES"/>
    <property type="match status" value="1"/>
</dbReference>
<dbReference type="PANTHER" id="PTHR43031">
    <property type="entry name" value="FAD-DEPENDENT OXIDOREDUCTASE"/>
    <property type="match status" value="1"/>
</dbReference>
<dbReference type="EMBL" id="JBHTJW010000002">
    <property type="protein sequence ID" value="MFD0929387.1"/>
    <property type="molecule type" value="Genomic_DNA"/>
</dbReference>
<reference evidence="3" key="1">
    <citation type="journal article" date="2019" name="Int. J. Syst. Evol. Microbiol.">
        <title>The Global Catalogue of Microorganisms (GCM) 10K type strain sequencing project: providing services to taxonomists for standard genome sequencing and annotation.</title>
        <authorList>
            <consortium name="The Broad Institute Genomics Platform"/>
            <consortium name="The Broad Institute Genome Sequencing Center for Infectious Disease"/>
            <person name="Wu L."/>
            <person name="Ma J."/>
        </authorList>
    </citation>
    <scope>NUCLEOTIDE SEQUENCE [LARGE SCALE GENOMIC DNA]</scope>
    <source>
        <strain evidence="3">CCUG 59685</strain>
    </source>
</reference>
<evidence type="ECO:0000259" key="1">
    <source>
        <dbReference type="PROSITE" id="PS50206"/>
    </source>
</evidence>
<dbReference type="SMART" id="SM00450">
    <property type="entry name" value="RHOD"/>
    <property type="match status" value="1"/>
</dbReference>
<dbReference type="SUPFAM" id="SSF52821">
    <property type="entry name" value="Rhodanese/Cell cycle control phosphatase"/>
    <property type="match status" value="1"/>
</dbReference>
<dbReference type="InterPro" id="IPR036873">
    <property type="entry name" value="Rhodanese-like_dom_sf"/>
</dbReference>
<sequence length="139" mass="14846">MEFLKHNVLLIGLAVGSGLALILPMLSRSAAGATVLSVTEAVMLMNRKSALVLDVREADEFAQGHLQGARHIPLAQLADRINEIQKFKEKPVLLVCQRGSRANAAAKLLKAQGFTTLNVLKGGMAAWVEAKMPATKSST</sequence>
<organism evidence="2 3">
    <name type="scientific">Methylophilus glucosoxydans</name>
    <dbReference type="NCBI Taxonomy" id="752553"/>
    <lineage>
        <taxon>Bacteria</taxon>
        <taxon>Pseudomonadati</taxon>
        <taxon>Pseudomonadota</taxon>
        <taxon>Betaproteobacteria</taxon>
        <taxon>Nitrosomonadales</taxon>
        <taxon>Methylophilaceae</taxon>
        <taxon>Methylophilus</taxon>
    </lineage>
</organism>
<protein>
    <submittedName>
        <fullName evidence="2">Rhodanese-like domain-containing protein</fullName>
    </submittedName>
</protein>
<evidence type="ECO:0000313" key="2">
    <source>
        <dbReference type="EMBL" id="MFD0929387.1"/>
    </source>
</evidence>
<keyword evidence="3" id="KW-1185">Reference proteome</keyword>
<dbReference type="Pfam" id="PF00581">
    <property type="entry name" value="Rhodanese"/>
    <property type="match status" value="1"/>
</dbReference>
<feature type="domain" description="Rhodanese" evidence="1">
    <location>
        <begin position="46"/>
        <end position="136"/>
    </location>
</feature>
<dbReference type="InterPro" id="IPR001763">
    <property type="entry name" value="Rhodanese-like_dom"/>
</dbReference>
<dbReference type="CDD" id="cd00158">
    <property type="entry name" value="RHOD"/>
    <property type="match status" value="1"/>
</dbReference>
<dbReference type="PROSITE" id="PS50206">
    <property type="entry name" value="RHODANESE_3"/>
    <property type="match status" value="1"/>
</dbReference>
<dbReference type="Gene3D" id="3.40.250.10">
    <property type="entry name" value="Rhodanese-like domain"/>
    <property type="match status" value="1"/>
</dbReference>
<dbReference type="RefSeq" id="WP_194748570.1">
    <property type="nucleotide sequence ID" value="NZ_JBHTJW010000002.1"/>
</dbReference>
<dbReference type="InterPro" id="IPR050229">
    <property type="entry name" value="GlpE_sulfurtransferase"/>
</dbReference>
<dbReference type="Proteomes" id="UP001597106">
    <property type="component" value="Unassembled WGS sequence"/>
</dbReference>
<evidence type="ECO:0000313" key="3">
    <source>
        <dbReference type="Proteomes" id="UP001597106"/>
    </source>
</evidence>
<accession>A0ABW3GFS8</accession>
<comment type="caution">
    <text evidence="2">The sequence shown here is derived from an EMBL/GenBank/DDBJ whole genome shotgun (WGS) entry which is preliminary data.</text>
</comment>
<gene>
    <name evidence="2" type="ORF">ACFQ1T_06295</name>
</gene>